<keyword evidence="4" id="KW-0732">Signal</keyword>
<dbReference type="KEGG" id="cbac:JI75_06810"/>
<evidence type="ECO:0000259" key="5">
    <source>
        <dbReference type="Pfam" id="PF06458"/>
    </source>
</evidence>
<keyword evidence="3" id="KW-0812">Transmembrane</keyword>
<evidence type="ECO:0000313" key="7">
    <source>
        <dbReference type="Proteomes" id="UP000031121"/>
    </source>
</evidence>
<feature type="region of interest" description="Disordered" evidence="2">
    <location>
        <begin position="541"/>
        <end position="563"/>
    </location>
</feature>
<feature type="region of interest" description="Disordered" evidence="2">
    <location>
        <begin position="662"/>
        <end position="696"/>
    </location>
</feature>
<feature type="signal peptide" evidence="4">
    <location>
        <begin position="1"/>
        <end position="19"/>
    </location>
</feature>
<dbReference type="Pfam" id="PF06458">
    <property type="entry name" value="MucBP"/>
    <property type="match status" value="2"/>
</dbReference>
<reference evidence="7" key="1">
    <citation type="submission" date="2014-08" db="EMBL/GenBank/DDBJ databases">
        <title>Coriobacteriaceae sp. complete genome.</title>
        <authorList>
            <person name="Looft T."/>
            <person name="Bayles D.O."/>
            <person name="Stanton T.B."/>
        </authorList>
    </citation>
    <scope>NUCLEOTIDE SEQUENCE [LARGE SCALE GENOMIC DNA]</scope>
    <source>
        <strain evidence="7">68-1-3</strain>
    </source>
</reference>
<gene>
    <name evidence="6" type="ORF">JI75_06810</name>
</gene>
<dbReference type="EMBL" id="CP009302">
    <property type="protein sequence ID" value="AJC12411.1"/>
    <property type="molecule type" value="Genomic_DNA"/>
</dbReference>
<dbReference type="AlphaFoldDB" id="A0A0A8B4I3"/>
<keyword evidence="3" id="KW-0472">Membrane</keyword>
<organism evidence="6 7">
    <name type="scientific">Berryella intestinalis</name>
    <dbReference type="NCBI Taxonomy" id="1531429"/>
    <lineage>
        <taxon>Bacteria</taxon>
        <taxon>Bacillati</taxon>
        <taxon>Actinomycetota</taxon>
        <taxon>Coriobacteriia</taxon>
        <taxon>Eggerthellales</taxon>
        <taxon>Eggerthellaceae</taxon>
        <taxon>Berryella</taxon>
    </lineage>
</organism>
<proteinExistence type="predicted"/>
<feature type="domain" description="MucBP" evidence="5">
    <location>
        <begin position="582"/>
        <end position="659"/>
    </location>
</feature>
<accession>A0A0A8B4I3</accession>
<evidence type="ECO:0000256" key="1">
    <source>
        <dbReference type="ARBA" id="ARBA00022737"/>
    </source>
</evidence>
<feature type="region of interest" description="Disordered" evidence="2">
    <location>
        <begin position="592"/>
        <end position="625"/>
    </location>
</feature>
<evidence type="ECO:0000313" key="6">
    <source>
        <dbReference type="EMBL" id="AJC12411.1"/>
    </source>
</evidence>
<feature type="transmembrane region" description="Helical" evidence="3">
    <location>
        <begin position="699"/>
        <end position="720"/>
    </location>
</feature>
<dbReference type="HOGENOM" id="CLU_381174_0_0_11"/>
<feature type="chain" id="PRO_5002034164" description="MucBP domain-containing protein" evidence="4">
    <location>
        <begin position="20"/>
        <end position="726"/>
    </location>
</feature>
<evidence type="ECO:0000256" key="4">
    <source>
        <dbReference type="SAM" id="SignalP"/>
    </source>
</evidence>
<evidence type="ECO:0000256" key="2">
    <source>
        <dbReference type="SAM" id="MobiDB-lite"/>
    </source>
</evidence>
<keyword evidence="1" id="KW-0677">Repeat</keyword>
<dbReference type="OrthoDB" id="2203474at2"/>
<keyword evidence="7" id="KW-1185">Reference proteome</keyword>
<protein>
    <recommendedName>
        <fullName evidence="5">MucBP domain-containing protein</fullName>
    </recommendedName>
</protein>
<sequence>MFGALLGFSLAFGPVAAHAENVPNNGTWDEKETVLNKDAAAAAATVTPAKPVAPAGFQFNQGANLETFLIYHLSQSEDATLPSDGASGSFNKRFGTDWYITAAIDRTGADKSLHVQLVDKADGNKVIEEKVIPAGQTVQFDAIKNKAQGSAFKFTINYKETVFTGANGEQAPYRDMKITSGVGGSTKSTVVYSSVEPKKQSEEVNDFSGIVPILSPKQTTEYREKKTGDLLASYTQTGQISGDLYTIADAAEFQRYELIESPQPTEGTLGSSYAVGSTFITYRADYRVGAAKVVVDNDGSIRFILYAVNPDHPNFKQNYNRADTPTADELQIPLVMSLLKDDSLTGEEKYARINRPDAPYLVTFVSEVTAPNEYNSEKNAFTGSDSWSHKTTKKWQPVKAAGLDVNTDVTDTFTVKLGAFTTHPNALFRFGQYHLVNDEGKFIDLDGTVTDKPSVSIGGMEQGMVNSNSLNVQNVSYYYAGKGGVKVFYVDTKGNVIKDSVTIVDYGNSGAQYSTEKARENKIVTSDGKVYYYKQIDKTNLRPASKPTDSDKRDVETTPEENGQIKQDTVLEVTYVYELAGNVNVNYIDENGNVIKDPVPDVENGKPGDPYDTDSDNKPNRITTSNGKTYEFKEVFKDSEPTTGEVEGGKTKEITYVYREITPDPETPVVTSEDKPKPGKVSASAEKPATIAPRTGDSAGAFAFAGLLALSAMGLAFSVYRTRFGK</sequence>
<evidence type="ECO:0000256" key="3">
    <source>
        <dbReference type="SAM" id="Phobius"/>
    </source>
</evidence>
<dbReference type="STRING" id="1531429.JI75_06810"/>
<dbReference type="RefSeq" id="WP_039689695.1">
    <property type="nucleotide sequence ID" value="NZ_CP009302.1"/>
</dbReference>
<reference evidence="6 7" key="2">
    <citation type="journal article" date="2015" name="Genome Announc.">
        <title>Complete Genome Sequence of Coriobacteriaceae Strain 68-1-3, a Novel Mucus-Degrading Isolate from the Swine Intestinal Tract.</title>
        <authorList>
            <person name="Looft T."/>
            <person name="Bayles D.O."/>
            <person name="Alt D.P."/>
            <person name="Stanton T.B."/>
        </authorList>
    </citation>
    <scope>NUCLEOTIDE SEQUENCE [LARGE SCALE GENOMIC DNA]</scope>
    <source>
        <strain evidence="6 7">68-1-3</strain>
    </source>
</reference>
<name>A0A0A8B4I3_9ACTN</name>
<feature type="domain" description="MucBP" evidence="5">
    <location>
        <begin position="485"/>
        <end position="578"/>
    </location>
</feature>
<keyword evidence="3" id="KW-1133">Transmembrane helix</keyword>
<dbReference type="Proteomes" id="UP000031121">
    <property type="component" value="Chromosome"/>
</dbReference>
<dbReference type="InterPro" id="IPR009459">
    <property type="entry name" value="MucBP_dom"/>
</dbReference>
<dbReference type="Gene3D" id="3.10.20.320">
    <property type="entry name" value="Putative peptidoglycan bound protein (lpxtg motif)"/>
    <property type="match status" value="1"/>
</dbReference>